<gene>
    <name evidence="10" type="primary">IDNK</name>
</gene>
<evidence type="ECO:0000256" key="3">
    <source>
        <dbReference type="ARBA" id="ARBA00022679"/>
    </source>
</evidence>
<dbReference type="Gene3D" id="3.40.50.300">
    <property type="entry name" value="P-loop containing nucleotide triphosphate hydrolases"/>
    <property type="match status" value="1"/>
</dbReference>
<dbReference type="FunCoup" id="A0A6P8Q8W0">
    <property type="interactions" value="183"/>
</dbReference>
<organism evidence="9 10">
    <name type="scientific">Geotrypetes seraphini</name>
    <name type="common">Gaboon caecilian</name>
    <name type="synonym">Caecilia seraphini</name>
    <dbReference type="NCBI Taxonomy" id="260995"/>
    <lineage>
        <taxon>Eukaryota</taxon>
        <taxon>Metazoa</taxon>
        <taxon>Chordata</taxon>
        <taxon>Craniata</taxon>
        <taxon>Vertebrata</taxon>
        <taxon>Euteleostomi</taxon>
        <taxon>Amphibia</taxon>
        <taxon>Gymnophiona</taxon>
        <taxon>Geotrypetes</taxon>
    </lineage>
</organism>
<keyword evidence="5 8" id="KW-0418">Kinase</keyword>
<evidence type="ECO:0000256" key="6">
    <source>
        <dbReference type="ARBA" id="ARBA00022840"/>
    </source>
</evidence>
<dbReference type="PANTHER" id="PTHR43442">
    <property type="entry name" value="GLUCONOKINASE-RELATED"/>
    <property type="match status" value="1"/>
</dbReference>
<dbReference type="AlphaFoldDB" id="A0A6P8Q8W0"/>
<dbReference type="SUPFAM" id="SSF52540">
    <property type="entry name" value="P-loop containing nucleoside triphosphate hydrolases"/>
    <property type="match status" value="1"/>
</dbReference>
<dbReference type="OrthoDB" id="275177at2759"/>
<dbReference type="CTD" id="414328"/>
<dbReference type="Pfam" id="PF01202">
    <property type="entry name" value="SKI"/>
    <property type="match status" value="1"/>
</dbReference>
<evidence type="ECO:0000313" key="9">
    <source>
        <dbReference type="Proteomes" id="UP000515159"/>
    </source>
</evidence>
<evidence type="ECO:0000256" key="7">
    <source>
        <dbReference type="ARBA" id="ARBA00048090"/>
    </source>
</evidence>
<name>A0A6P8Q8W0_GEOSA</name>
<dbReference type="Proteomes" id="UP000515159">
    <property type="component" value="Chromosome 1"/>
</dbReference>
<proteinExistence type="inferred from homology"/>
<dbReference type="FunFam" id="3.40.50.300:FF:000522">
    <property type="entry name" value="Gluconokinase"/>
    <property type="match status" value="1"/>
</dbReference>
<dbReference type="InterPro" id="IPR006001">
    <property type="entry name" value="Therm_gnt_kin"/>
</dbReference>
<dbReference type="CDD" id="cd02021">
    <property type="entry name" value="GntK"/>
    <property type="match status" value="1"/>
</dbReference>
<evidence type="ECO:0000256" key="8">
    <source>
        <dbReference type="RuleBase" id="RU363066"/>
    </source>
</evidence>
<keyword evidence="9" id="KW-1185">Reference proteome</keyword>
<dbReference type="EC" id="2.7.1.12" evidence="8"/>
<comment type="catalytic activity">
    <reaction evidence="7 8">
        <text>D-gluconate + ATP = 6-phospho-D-gluconate + ADP + H(+)</text>
        <dbReference type="Rhea" id="RHEA:19433"/>
        <dbReference type="ChEBI" id="CHEBI:15378"/>
        <dbReference type="ChEBI" id="CHEBI:18391"/>
        <dbReference type="ChEBI" id="CHEBI:30616"/>
        <dbReference type="ChEBI" id="CHEBI:58759"/>
        <dbReference type="ChEBI" id="CHEBI:456216"/>
        <dbReference type="EC" id="2.7.1.12"/>
    </reaction>
</comment>
<dbReference type="GO" id="GO:0046316">
    <property type="term" value="F:gluconokinase activity"/>
    <property type="evidence" value="ECO:0007669"/>
    <property type="project" value="UniProtKB-EC"/>
</dbReference>
<keyword evidence="4 8" id="KW-0547">Nucleotide-binding</keyword>
<protein>
    <recommendedName>
        <fullName evidence="8">Gluconokinase</fullName>
        <ecNumber evidence="8">2.7.1.12</ecNumber>
    </recommendedName>
</protein>
<dbReference type="NCBIfam" id="TIGR01313">
    <property type="entry name" value="therm_gnt_kin"/>
    <property type="match status" value="1"/>
</dbReference>
<dbReference type="InterPro" id="IPR027417">
    <property type="entry name" value="P-loop_NTPase"/>
</dbReference>
<dbReference type="KEGG" id="gsh:117351719"/>
<comment type="pathway">
    <text evidence="1 8">Carbohydrate acid metabolism; D-gluconate degradation.</text>
</comment>
<evidence type="ECO:0000256" key="4">
    <source>
        <dbReference type="ARBA" id="ARBA00022741"/>
    </source>
</evidence>
<reference evidence="10" key="1">
    <citation type="submission" date="2025-08" db="UniProtKB">
        <authorList>
            <consortium name="RefSeq"/>
        </authorList>
    </citation>
    <scope>IDENTIFICATION</scope>
</reference>
<evidence type="ECO:0000256" key="5">
    <source>
        <dbReference type="ARBA" id="ARBA00022777"/>
    </source>
</evidence>
<sequence>MGLERKYQGDTTSQAKRSTVGSLLANKLGWRFYDADDYHSDGNKTKMAKGIPLTDQDRIPWLGELHKIIREGLSSENIVLACSALKRLYRNILTNGESSVLSQEVKKDEIPSSYPFFVHLDGSIELICQRLEKRKGHFMPSTLLKSQFDTLEPLSAPEHFIIINVEKNVSDIVSEIESTLVKSNFGSGSLFS</sequence>
<dbReference type="PANTHER" id="PTHR43442:SF3">
    <property type="entry name" value="GLUCONOKINASE-RELATED"/>
    <property type="match status" value="1"/>
</dbReference>
<dbReference type="RefSeq" id="XP_033783356.1">
    <property type="nucleotide sequence ID" value="XM_033927465.1"/>
</dbReference>
<dbReference type="GO" id="GO:0005524">
    <property type="term" value="F:ATP binding"/>
    <property type="evidence" value="ECO:0007669"/>
    <property type="project" value="UniProtKB-KW"/>
</dbReference>
<dbReference type="GeneID" id="117351719"/>
<dbReference type="GO" id="GO:0005975">
    <property type="term" value="P:carbohydrate metabolic process"/>
    <property type="evidence" value="ECO:0007669"/>
    <property type="project" value="InterPro"/>
</dbReference>
<dbReference type="InterPro" id="IPR031322">
    <property type="entry name" value="Shikimate/glucono_kinase"/>
</dbReference>
<keyword evidence="3 8" id="KW-0808">Transferase</keyword>
<dbReference type="InParanoid" id="A0A6P8Q8W0"/>
<evidence type="ECO:0000256" key="2">
    <source>
        <dbReference type="ARBA" id="ARBA00008420"/>
    </source>
</evidence>
<evidence type="ECO:0000313" key="10">
    <source>
        <dbReference type="RefSeq" id="XP_033783356.1"/>
    </source>
</evidence>
<dbReference type="UniPathway" id="UPA00792"/>
<keyword evidence="6 8" id="KW-0067">ATP-binding</keyword>
<evidence type="ECO:0000256" key="1">
    <source>
        <dbReference type="ARBA" id="ARBA00004875"/>
    </source>
</evidence>
<comment type="similarity">
    <text evidence="2 8">Belongs to the gluconokinase GntK/GntV family.</text>
</comment>
<accession>A0A6P8Q8W0</accession>
<dbReference type="GO" id="GO:0005737">
    <property type="term" value="C:cytoplasm"/>
    <property type="evidence" value="ECO:0007669"/>
    <property type="project" value="TreeGrafter"/>
</dbReference>